<evidence type="ECO:0000256" key="1">
    <source>
        <dbReference type="SAM" id="Phobius"/>
    </source>
</evidence>
<feature type="transmembrane region" description="Helical" evidence="1">
    <location>
        <begin position="110"/>
        <end position="128"/>
    </location>
</feature>
<organism evidence="2">
    <name type="scientific">Pseudogymnoascus destructans</name>
    <dbReference type="NCBI Taxonomy" id="655981"/>
    <lineage>
        <taxon>Eukaryota</taxon>
        <taxon>Fungi</taxon>
        <taxon>Dikarya</taxon>
        <taxon>Ascomycota</taxon>
        <taxon>Pezizomycotina</taxon>
        <taxon>Leotiomycetes</taxon>
        <taxon>Thelebolales</taxon>
        <taxon>Thelebolaceae</taxon>
        <taxon>Pseudogymnoascus</taxon>
    </lineage>
</organism>
<sequence>MFISMKWRCFWVMTGLMVAELAGTIATLTLFGIASPDAYRTQLWKLGGELGFNSSPDQILYAYANYRPIPTTPLVWSNFITNYNIVVSVLSMFILLIKAVLFIMHMWIPIVSIIIDIIAIALWSFSAYGQAGPDHSDPEHPSSVAWYIAKSCSVAEASGNKHNCEMAKGAFASTILIIALFTFNLGLGIWSMFPTEEMRETRKAKKEEEQLSPYYEDAGEKLWELRNIQPTPAFSPYTPRTLAFNTLDRQLPLREKEQNP</sequence>
<dbReference type="AlphaFoldDB" id="A0A177A5G8"/>
<proteinExistence type="predicted"/>
<feature type="transmembrane region" description="Helical" evidence="1">
    <location>
        <begin position="170"/>
        <end position="193"/>
    </location>
</feature>
<dbReference type="OrthoDB" id="5352400at2759"/>
<accession>A0A177A5G8</accession>
<dbReference type="EMBL" id="KV441405">
    <property type="protein sequence ID" value="OAF56224.1"/>
    <property type="molecule type" value="Genomic_DNA"/>
</dbReference>
<dbReference type="eggNOG" id="ENOG502SI2P">
    <property type="taxonomic scope" value="Eukaryota"/>
</dbReference>
<feature type="transmembrane region" description="Helical" evidence="1">
    <location>
        <begin position="12"/>
        <end position="34"/>
    </location>
</feature>
<keyword evidence="1" id="KW-0472">Membrane</keyword>
<keyword evidence="1" id="KW-1133">Transmembrane helix</keyword>
<keyword evidence="1" id="KW-0812">Transmembrane</keyword>
<reference evidence="2" key="1">
    <citation type="submission" date="2016-03" db="EMBL/GenBank/DDBJ databases">
        <title>Updated assembly of Pseudogymnoascus destructans, the fungus causing white-nose syndrome of bats.</title>
        <authorList>
            <person name="Palmer J.M."/>
            <person name="Drees K.P."/>
            <person name="Foster J.T."/>
            <person name="Lindner D.L."/>
        </authorList>
    </citation>
    <scope>NUCLEOTIDE SEQUENCE [LARGE SCALE GENOMIC DNA]</scope>
    <source>
        <strain evidence="2">20631-21</strain>
    </source>
</reference>
<gene>
    <name evidence="2" type="ORF">VC83_07547</name>
</gene>
<evidence type="ECO:0000313" key="2">
    <source>
        <dbReference type="EMBL" id="OAF56224.1"/>
    </source>
</evidence>
<name>A0A177A5G8_9PEZI</name>
<protein>
    <submittedName>
        <fullName evidence="2">Uncharacterized protein</fullName>
    </submittedName>
</protein>
<dbReference type="Proteomes" id="UP000077154">
    <property type="component" value="Unassembled WGS sequence"/>
</dbReference>
<dbReference type="VEuPathDB" id="FungiDB:GMDG_02568"/>
<dbReference type="GeneID" id="36290592"/>
<dbReference type="RefSeq" id="XP_024321521.1">
    <property type="nucleotide sequence ID" value="XM_024471116.1"/>
</dbReference>
<feature type="transmembrane region" description="Helical" evidence="1">
    <location>
        <begin position="83"/>
        <end position="103"/>
    </location>
</feature>